<feature type="binding site" evidence="17">
    <location>
        <position position="239"/>
    </location>
    <ligand>
        <name>ATP</name>
        <dbReference type="ChEBI" id="CHEBI:30616"/>
    </ligand>
</feature>
<dbReference type="SUPFAM" id="SSF52058">
    <property type="entry name" value="L domain-like"/>
    <property type="match status" value="1"/>
</dbReference>
<dbReference type="Pfam" id="PF08263">
    <property type="entry name" value="LRRNT_2"/>
    <property type="match status" value="1"/>
</dbReference>
<dbReference type="InterPro" id="IPR013210">
    <property type="entry name" value="LRR_N_plant-typ"/>
</dbReference>
<keyword evidence="14" id="KW-1015">Disulfide bond</keyword>
<evidence type="ECO:0000256" key="8">
    <source>
        <dbReference type="ARBA" id="ARBA00022737"/>
    </source>
</evidence>
<keyword evidence="21" id="KW-1185">Reference proteome</keyword>
<evidence type="ECO:0000256" key="3">
    <source>
        <dbReference type="ARBA" id="ARBA00022475"/>
    </source>
</evidence>
<keyword evidence="3" id="KW-1003">Cell membrane</keyword>
<keyword evidence="13" id="KW-0472">Membrane</keyword>
<evidence type="ECO:0000313" key="21">
    <source>
        <dbReference type="Proteomes" id="UP001418222"/>
    </source>
</evidence>
<dbReference type="PANTHER" id="PTHR47986:SF29">
    <property type="entry name" value="RECEPTOR PROTEIN KINASE TMK1"/>
    <property type="match status" value="1"/>
</dbReference>
<dbReference type="FunFam" id="3.80.10.10:FF:000129">
    <property type="entry name" value="Leucine-rich repeat receptor-like kinase"/>
    <property type="match status" value="1"/>
</dbReference>
<feature type="domain" description="Protein kinase" evidence="19">
    <location>
        <begin position="211"/>
        <end position="495"/>
    </location>
</feature>
<keyword evidence="4" id="KW-0433">Leucine-rich repeat</keyword>
<evidence type="ECO:0000256" key="7">
    <source>
        <dbReference type="ARBA" id="ARBA00022729"/>
    </source>
</evidence>
<dbReference type="InterPro" id="IPR011009">
    <property type="entry name" value="Kinase-like_dom_sf"/>
</dbReference>
<dbReference type="Proteomes" id="UP001418222">
    <property type="component" value="Unassembled WGS sequence"/>
</dbReference>
<dbReference type="InterPro" id="IPR008271">
    <property type="entry name" value="Ser/Thr_kinase_AS"/>
</dbReference>
<sequence length="567" mass="61222">MTGLEEFWLHSNSFSGPLPDFSGFCLLKQGVPCDPRVHTLLSIAASFGYPVNFAENWKGNNPCDGSWLGISCDDDGNITVINFQKMGLNGAISPEFGKLAALQRLLLSDNNLTGTIPSSLTSLAFLKELDVSDNSLVGKVPTFSKNVLLKTQGNQNIGKDSPIPSSTSGDAPLSENASGLAGSSPSSDIQVVEAGNMVISIQVLRNVTNNFSVENIIGRGGFGTVYRGDLHDGTKIAVKRMEGGVVGSKGLNEFKSEIAVLTKVRHRNLVSLLGYCLDGGERLLVYEYMPQGTLSRHLFDWKEEGLKPLEWKKRLAIALDVARGVEYLHSLAHQSFIHRDLKPLNILLGDDMNAKVADFGLVRLADGKGCAAETKLAGTFGYLAPEYAAIGRVTTKADVFSFGVILMEMITGRKALDESLPEESVHLVTWFRRMQIANKDASFLKNVVDPSAIDAGDEESLAGITAVADLAGHCCNRDPGQRPDMGHAVNVLSTLTELWKPSDPDTEESYGIDLGTSLPQALKRWQAFDDRVGGGTSSFLAGIDSTYTSIPTRRPEFAESFTSLDGR</sequence>
<dbReference type="GO" id="GO:0005886">
    <property type="term" value="C:plasma membrane"/>
    <property type="evidence" value="ECO:0007669"/>
    <property type="project" value="UniProtKB-SubCell"/>
</dbReference>
<keyword evidence="12" id="KW-1133">Transmembrane helix</keyword>
<evidence type="ECO:0000256" key="16">
    <source>
        <dbReference type="ARBA" id="ARBA00023180"/>
    </source>
</evidence>
<dbReference type="InterPro" id="IPR017441">
    <property type="entry name" value="Protein_kinase_ATP_BS"/>
</dbReference>
<dbReference type="PROSITE" id="PS00108">
    <property type="entry name" value="PROTEIN_KINASE_ST"/>
    <property type="match status" value="1"/>
</dbReference>
<dbReference type="SMART" id="SM00220">
    <property type="entry name" value="S_TKc"/>
    <property type="match status" value="1"/>
</dbReference>
<evidence type="ECO:0000256" key="15">
    <source>
        <dbReference type="ARBA" id="ARBA00023170"/>
    </source>
</evidence>
<evidence type="ECO:0000256" key="10">
    <source>
        <dbReference type="ARBA" id="ARBA00022777"/>
    </source>
</evidence>
<dbReference type="AlphaFoldDB" id="A0AAP0BY98"/>
<comment type="similarity">
    <text evidence="2">Belongs to the protein kinase superfamily. Ser/Thr protein kinase family.</text>
</comment>
<dbReference type="FunFam" id="3.30.200.20:FF:000226">
    <property type="entry name" value="receptor protein kinase TMK1"/>
    <property type="match status" value="1"/>
</dbReference>
<evidence type="ECO:0000256" key="11">
    <source>
        <dbReference type="ARBA" id="ARBA00022840"/>
    </source>
</evidence>
<gene>
    <name evidence="20" type="primary">TMK1</name>
    <name evidence="20" type="ORF">KSP39_PZI003086</name>
</gene>
<evidence type="ECO:0000256" key="5">
    <source>
        <dbReference type="ARBA" id="ARBA00022679"/>
    </source>
</evidence>
<dbReference type="InterPro" id="IPR001611">
    <property type="entry name" value="Leu-rich_rpt"/>
</dbReference>
<evidence type="ECO:0000256" key="14">
    <source>
        <dbReference type="ARBA" id="ARBA00023157"/>
    </source>
</evidence>
<dbReference type="EMBL" id="JBBWWQ010000003">
    <property type="protein sequence ID" value="KAK8952431.1"/>
    <property type="molecule type" value="Genomic_DNA"/>
</dbReference>
<evidence type="ECO:0000256" key="13">
    <source>
        <dbReference type="ARBA" id="ARBA00023136"/>
    </source>
</evidence>
<keyword evidence="7" id="KW-0732">Signal</keyword>
<dbReference type="GO" id="GO:0004672">
    <property type="term" value="F:protein kinase activity"/>
    <property type="evidence" value="ECO:0007669"/>
    <property type="project" value="InterPro"/>
</dbReference>
<keyword evidence="11 17" id="KW-0067">ATP-binding</keyword>
<reference evidence="20 21" key="1">
    <citation type="journal article" date="2022" name="Nat. Plants">
        <title>Genomes of leafy and leafless Platanthera orchids illuminate the evolution of mycoheterotrophy.</title>
        <authorList>
            <person name="Li M.H."/>
            <person name="Liu K.W."/>
            <person name="Li Z."/>
            <person name="Lu H.C."/>
            <person name="Ye Q.L."/>
            <person name="Zhang D."/>
            <person name="Wang J.Y."/>
            <person name="Li Y.F."/>
            <person name="Zhong Z.M."/>
            <person name="Liu X."/>
            <person name="Yu X."/>
            <person name="Liu D.K."/>
            <person name="Tu X.D."/>
            <person name="Liu B."/>
            <person name="Hao Y."/>
            <person name="Liao X.Y."/>
            <person name="Jiang Y.T."/>
            <person name="Sun W.H."/>
            <person name="Chen J."/>
            <person name="Chen Y.Q."/>
            <person name="Ai Y."/>
            <person name="Zhai J.W."/>
            <person name="Wu S.S."/>
            <person name="Zhou Z."/>
            <person name="Hsiao Y.Y."/>
            <person name="Wu W.L."/>
            <person name="Chen Y.Y."/>
            <person name="Lin Y.F."/>
            <person name="Hsu J.L."/>
            <person name="Li C.Y."/>
            <person name="Wang Z.W."/>
            <person name="Zhao X."/>
            <person name="Zhong W.Y."/>
            <person name="Ma X.K."/>
            <person name="Ma L."/>
            <person name="Huang J."/>
            <person name="Chen G.Z."/>
            <person name="Huang M.Z."/>
            <person name="Huang L."/>
            <person name="Peng D.H."/>
            <person name="Luo Y.B."/>
            <person name="Zou S.Q."/>
            <person name="Chen S.P."/>
            <person name="Lan S."/>
            <person name="Tsai W.C."/>
            <person name="Van de Peer Y."/>
            <person name="Liu Z.J."/>
        </authorList>
    </citation>
    <scope>NUCLEOTIDE SEQUENCE [LARGE SCALE GENOMIC DNA]</scope>
    <source>
        <strain evidence="20">Lor287</strain>
    </source>
</reference>
<keyword evidence="6" id="KW-0812">Transmembrane</keyword>
<evidence type="ECO:0000256" key="9">
    <source>
        <dbReference type="ARBA" id="ARBA00022741"/>
    </source>
</evidence>
<dbReference type="PROSITE" id="PS00107">
    <property type="entry name" value="PROTEIN_KINASE_ATP"/>
    <property type="match status" value="1"/>
</dbReference>
<dbReference type="SUPFAM" id="SSF56112">
    <property type="entry name" value="Protein kinase-like (PK-like)"/>
    <property type="match status" value="1"/>
</dbReference>
<evidence type="ECO:0000259" key="19">
    <source>
        <dbReference type="PROSITE" id="PS50011"/>
    </source>
</evidence>
<accession>A0AAP0BY98</accession>
<comment type="caution">
    <text evidence="20">The sequence shown here is derived from an EMBL/GenBank/DDBJ whole genome shotgun (WGS) entry which is preliminary data.</text>
</comment>
<proteinExistence type="inferred from homology"/>
<evidence type="ECO:0000256" key="4">
    <source>
        <dbReference type="ARBA" id="ARBA00022614"/>
    </source>
</evidence>
<comment type="subcellular location">
    <subcellularLocation>
        <location evidence="1">Cell membrane</location>
        <topology evidence="1">Single-pass membrane protein</topology>
    </subcellularLocation>
</comment>
<keyword evidence="9 17" id="KW-0547">Nucleotide-binding</keyword>
<organism evidence="20 21">
    <name type="scientific">Platanthera zijinensis</name>
    <dbReference type="NCBI Taxonomy" id="2320716"/>
    <lineage>
        <taxon>Eukaryota</taxon>
        <taxon>Viridiplantae</taxon>
        <taxon>Streptophyta</taxon>
        <taxon>Embryophyta</taxon>
        <taxon>Tracheophyta</taxon>
        <taxon>Spermatophyta</taxon>
        <taxon>Magnoliopsida</taxon>
        <taxon>Liliopsida</taxon>
        <taxon>Asparagales</taxon>
        <taxon>Orchidaceae</taxon>
        <taxon>Orchidoideae</taxon>
        <taxon>Orchideae</taxon>
        <taxon>Orchidinae</taxon>
        <taxon>Platanthera</taxon>
    </lineage>
</organism>
<evidence type="ECO:0000256" key="12">
    <source>
        <dbReference type="ARBA" id="ARBA00022989"/>
    </source>
</evidence>
<dbReference type="InterPro" id="IPR052422">
    <property type="entry name" value="Auxin_Ser/Thr_Kinase"/>
</dbReference>
<dbReference type="Pfam" id="PF00560">
    <property type="entry name" value="LRR_1"/>
    <property type="match status" value="1"/>
</dbReference>
<evidence type="ECO:0000256" key="17">
    <source>
        <dbReference type="PROSITE-ProRule" id="PRU10141"/>
    </source>
</evidence>
<dbReference type="Gene3D" id="3.30.200.20">
    <property type="entry name" value="Phosphorylase Kinase, domain 1"/>
    <property type="match status" value="1"/>
</dbReference>
<feature type="region of interest" description="Disordered" evidence="18">
    <location>
        <begin position="154"/>
        <end position="185"/>
    </location>
</feature>
<evidence type="ECO:0000256" key="6">
    <source>
        <dbReference type="ARBA" id="ARBA00022692"/>
    </source>
</evidence>
<evidence type="ECO:0000256" key="1">
    <source>
        <dbReference type="ARBA" id="ARBA00004162"/>
    </source>
</evidence>
<keyword evidence="5" id="KW-0808">Transferase</keyword>
<dbReference type="FunFam" id="1.10.510.10:FF:000468">
    <property type="entry name" value="PTI1-like tyrosine-protein kinase 3"/>
    <property type="match status" value="1"/>
</dbReference>
<dbReference type="CDD" id="cd14066">
    <property type="entry name" value="STKc_IRAK"/>
    <property type="match status" value="1"/>
</dbReference>
<dbReference type="Pfam" id="PF00069">
    <property type="entry name" value="Pkinase"/>
    <property type="match status" value="1"/>
</dbReference>
<dbReference type="GO" id="GO:0005524">
    <property type="term" value="F:ATP binding"/>
    <property type="evidence" value="ECO:0007669"/>
    <property type="project" value="UniProtKB-UniRule"/>
</dbReference>
<protein>
    <submittedName>
        <fullName evidence="20">Receptor protein kinase TMK1</fullName>
    </submittedName>
</protein>
<keyword evidence="15 20" id="KW-0675">Receptor</keyword>
<dbReference type="Gene3D" id="1.10.510.10">
    <property type="entry name" value="Transferase(Phosphotransferase) domain 1"/>
    <property type="match status" value="1"/>
</dbReference>
<dbReference type="PROSITE" id="PS50011">
    <property type="entry name" value="PROTEIN_KINASE_DOM"/>
    <property type="match status" value="1"/>
</dbReference>
<evidence type="ECO:0000256" key="2">
    <source>
        <dbReference type="ARBA" id="ARBA00008684"/>
    </source>
</evidence>
<keyword evidence="8" id="KW-0677">Repeat</keyword>
<keyword evidence="16" id="KW-0325">Glycoprotein</keyword>
<evidence type="ECO:0000313" key="20">
    <source>
        <dbReference type="EMBL" id="KAK8952431.1"/>
    </source>
</evidence>
<dbReference type="InterPro" id="IPR000719">
    <property type="entry name" value="Prot_kinase_dom"/>
</dbReference>
<evidence type="ECO:0000256" key="18">
    <source>
        <dbReference type="SAM" id="MobiDB-lite"/>
    </source>
</evidence>
<name>A0AAP0BY98_9ASPA</name>
<dbReference type="PANTHER" id="PTHR47986">
    <property type="entry name" value="OSJNBA0070M12.3 PROTEIN"/>
    <property type="match status" value="1"/>
</dbReference>
<dbReference type="InterPro" id="IPR032675">
    <property type="entry name" value="LRR_dom_sf"/>
</dbReference>
<keyword evidence="10 20" id="KW-0418">Kinase</keyword>
<dbReference type="Gene3D" id="3.80.10.10">
    <property type="entry name" value="Ribonuclease Inhibitor"/>
    <property type="match status" value="1"/>
</dbReference>